<keyword evidence="15" id="KW-1185">Reference proteome</keyword>
<protein>
    <recommendedName>
        <fullName evidence="12">Methyltransferase</fullName>
        <ecNumber evidence="12">2.1.1.-</ecNumber>
    </recommendedName>
</protein>
<dbReference type="PANTHER" id="PTHR10108">
    <property type="entry name" value="SAM-DEPENDENT METHYLTRANSFERASE"/>
    <property type="match status" value="1"/>
</dbReference>
<feature type="region of interest" description="Disordered" evidence="13">
    <location>
        <begin position="1"/>
        <end position="22"/>
    </location>
</feature>
<dbReference type="GO" id="GO:0005768">
    <property type="term" value="C:endosome"/>
    <property type="evidence" value="ECO:0007669"/>
    <property type="project" value="TreeGrafter"/>
</dbReference>
<evidence type="ECO:0000256" key="4">
    <source>
        <dbReference type="ARBA" id="ARBA00022679"/>
    </source>
</evidence>
<dbReference type="FunFam" id="3.40.50.150:FF:000122">
    <property type="entry name" value="probable methyltransferase PMT2"/>
    <property type="match status" value="1"/>
</dbReference>
<comment type="similarity">
    <text evidence="2 12">Belongs to the methyltransferase superfamily.</text>
</comment>
<dbReference type="STRING" id="40149.A0A0E0D1A4"/>
<evidence type="ECO:0000256" key="12">
    <source>
        <dbReference type="RuleBase" id="RU366043"/>
    </source>
</evidence>
<dbReference type="EnsemblPlants" id="OMERI03G17430.1">
    <property type="protein sequence ID" value="OMERI03G17430.1"/>
    <property type="gene ID" value="OMERI03G17430"/>
</dbReference>
<dbReference type="GO" id="GO:0005802">
    <property type="term" value="C:trans-Golgi network"/>
    <property type="evidence" value="ECO:0007669"/>
    <property type="project" value="TreeGrafter"/>
</dbReference>
<dbReference type="GO" id="GO:0008168">
    <property type="term" value="F:methyltransferase activity"/>
    <property type="evidence" value="ECO:0007669"/>
    <property type="project" value="UniProtKB-UniRule"/>
</dbReference>
<keyword evidence="10 12" id="KW-0325">Glycoprotein</keyword>
<reference evidence="14" key="1">
    <citation type="submission" date="2015-04" db="UniProtKB">
        <authorList>
            <consortium name="EnsemblPlants"/>
        </authorList>
    </citation>
    <scope>IDENTIFICATION</scope>
</reference>
<dbReference type="Gramene" id="OMERI03G17430.1">
    <property type="protein sequence ID" value="OMERI03G17430.1"/>
    <property type="gene ID" value="OMERI03G17430"/>
</dbReference>
<dbReference type="GO" id="GO:0000139">
    <property type="term" value="C:Golgi membrane"/>
    <property type="evidence" value="ECO:0007669"/>
    <property type="project" value="UniProtKB-SubCell"/>
</dbReference>
<dbReference type="InterPro" id="IPR004159">
    <property type="entry name" value="Put_SAM_MeTrfase"/>
</dbReference>
<evidence type="ECO:0000256" key="6">
    <source>
        <dbReference type="ARBA" id="ARBA00022968"/>
    </source>
</evidence>
<keyword evidence="7" id="KW-1133">Transmembrane helix</keyword>
<dbReference type="AlphaFoldDB" id="A0A0E0D1A4"/>
<dbReference type="HOGENOM" id="CLU_010485_2_2_1"/>
<dbReference type="Pfam" id="PF03141">
    <property type="entry name" value="Methyltransf_29"/>
    <property type="match status" value="1"/>
</dbReference>
<evidence type="ECO:0000256" key="3">
    <source>
        <dbReference type="ARBA" id="ARBA00022603"/>
    </source>
</evidence>
<keyword evidence="3 12" id="KW-0489">Methyltransferase</keyword>
<evidence type="ECO:0000313" key="14">
    <source>
        <dbReference type="EnsemblPlants" id="OMERI03G17430.1"/>
    </source>
</evidence>
<dbReference type="PANTHER" id="PTHR10108:SF1051">
    <property type="entry name" value="METHYLTRANSFERASE"/>
    <property type="match status" value="1"/>
</dbReference>
<keyword evidence="5" id="KW-0812">Transmembrane</keyword>
<evidence type="ECO:0000256" key="8">
    <source>
        <dbReference type="ARBA" id="ARBA00023034"/>
    </source>
</evidence>
<name>A0A0E0D1A4_9ORYZ</name>
<keyword evidence="9" id="KW-0472">Membrane</keyword>
<evidence type="ECO:0000256" key="2">
    <source>
        <dbReference type="ARBA" id="ARBA00008361"/>
    </source>
</evidence>
<reference evidence="14" key="2">
    <citation type="submission" date="2018-05" db="EMBL/GenBank/DDBJ databases">
        <title>OmerRS3 (Oryza meridionalis Reference Sequence Version 3).</title>
        <authorList>
            <person name="Zhang J."/>
            <person name="Kudrna D."/>
            <person name="Lee S."/>
            <person name="Talag J."/>
            <person name="Welchert J."/>
            <person name="Wing R.A."/>
        </authorList>
    </citation>
    <scope>NUCLEOTIDE SEQUENCE [LARGE SCALE GENOMIC DNA]</scope>
    <source>
        <strain evidence="14">cv. OR44</strain>
    </source>
</reference>
<evidence type="ECO:0000256" key="13">
    <source>
        <dbReference type="SAM" id="MobiDB-lite"/>
    </source>
</evidence>
<keyword evidence="8" id="KW-0333">Golgi apparatus</keyword>
<proteinExistence type="inferred from homology"/>
<evidence type="ECO:0000256" key="1">
    <source>
        <dbReference type="ARBA" id="ARBA00004194"/>
    </source>
</evidence>
<evidence type="ECO:0000256" key="9">
    <source>
        <dbReference type="ARBA" id="ARBA00023136"/>
    </source>
</evidence>
<dbReference type="EC" id="2.1.1.-" evidence="12"/>
<evidence type="ECO:0000256" key="10">
    <source>
        <dbReference type="ARBA" id="ARBA00023180"/>
    </source>
</evidence>
<evidence type="ECO:0000313" key="15">
    <source>
        <dbReference type="Proteomes" id="UP000008021"/>
    </source>
</evidence>
<comment type="subcellular location">
    <subcellularLocation>
        <location evidence="11">Endomembrane system</location>
        <topology evidence="11">Single-pass type II membrane protein</topology>
    </subcellularLocation>
    <subcellularLocation>
        <location evidence="1">Golgi apparatus membrane</location>
        <topology evidence="1">Single-pass membrane protein</topology>
    </subcellularLocation>
    <subcellularLocation>
        <location evidence="12">Membrane</location>
        <topology evidence="12">Single-pass type II membrane protein</topology>
    </subcellularLocation>
</comment>
<sequence length="621" mass="70746">MTARQRQQRKTVPTYGDDSTKHNLDDNTYASMVFFADDLTMATRSGFGRGDSIAAVVNEQTKCVVLPNLNFETHHSASDLPNDTGSTEVKTFEPCDAQYTDYTPCEEQKRAMTFPRDNMIYRERHCPPEKEKLYCLVPAPKGYAAPFHWPKSRDYVHYANIPHKSLTVEKAIQNWVHYEGKVFRFPGGGTQFPQGADKYIDHLASVIPIANGKVRTALDTGCGVASLGAYLLKRNVLTMSFAPRDNHEAQVQFALERGVPAYIGVLGSMKLSFPSRVFDMAHCSRCLIPWSGNDGMYMMEVDRVLRPGGYWVLSGPPIGWKIHYKGWQRTKDDLQNEQRRIEQFAELLCWNKISEKDGIAIWRKRINDKSCPMKQENLKVGKCELAYDNDVWYKKMEVCVTSLPEVKTMTEVAGGQLEPFPQRLNAVPPRITHGSVPGFSVQSYQDDNRLWQKRINAYKKINKLLDTGRYRNIMDMNAGLGSFAAALESTKLWVMNVVPTIADTSTLGVIYERGLIGMYHDWCEGFSTYPRTYDLIHANAVFSLYENKCKFEDILLEMDRILRPEGAVIIRDKVDVLVKVEKIANAMRWQTRLTDHEGGPHVPEKILFAVKQYWVVESKSS</sequence>
<dbReference type="Proteomes" id="UP000008021">
    <property type="component" value="Chromosome 3"/>
</dbReference>
<keyword evidence="6 12" id="KW-0735">Signal-anchor</keyword>
<keyword evidence="4 12" id="KW-0808">Transferase</keyword>
<dbReference type="SUPFAM" id="SSF53335">
    <property type="entry name" value="S-adenosyl-L-methionine-dependent methyltransferases"/>
    <property type="match status" value="2"/>
</dbReference>
<evidence type="ECO:0000256" key="11">
    <source>
        <dbReference type="ARBA" id="ARBA00060399"/>
    </source>
</evidence>
<dbReference type="InterPro" id="IPR029063">
    <property type="entry name" value="SAM-dependent_MTases_sf"/>
</dbReference>
<dbReference type="Gene3D" id="3.40.50.150">
    <property type="entry name" value="Vaccinia Virus protein VP39"/>
    <property type="match status" value="1"/>
</dbReference>
<organism evidence="14">
    <name type="scientific">Oryza meridionalis</name>
    <dbReference type="NCBI Taxonomy" id="40149"/>
    <lineage>
        <taxon>Eukaryota</taxon>
        <taxon>Viridiplantae</taxon>
        <taxon>Streptophyta</taxon>
        <taxon>Embryophyta</taxon>
        <taxon>Tracheophyta</taxon>
        <taxon>Spermatophyta</taxon>
        <taxon>Magnoliopsida</taxon>
        <taxon>Liliopsida</taxon>
        <taxon>Poales</taxon>
        <taxon>Poaceae</taxon>
        <taxon>BOP clade</taxon>
        <taxon>Oryzoideae</taxon>
        <taxon>Oryzeae</taxon>
        <taxon>Oryzinae</taxon>
        <taxon>Oryza</taxon>
    </lineage>
</organism>
<evidence type="ECO:0000256" key="5">
    <source>
        <dbReference type="ARBA" id="ARBA00022692"/>
    </source>
</evidence>
<dbReference type="GO" id="GO:0032259">
    <property type="term" value="P:methylation"/>
    <property type="evidence" value="ECO:0007669"/>
    <property type="project" value="UniProtKB-KW"/>
</dbReference>
<evidence type="ECO:0000256" key="7">
    <source>
        <dbReference type="ARBA" id="ARBA00022989"/>
    </source>
</evidence>
<accession>A0A0E0D1A4</accession>